<evidence type="ECO:0000313" key="2">
    <source>
        <dbReference type="WBParaSite" id="jg3571"/>
    </source>
</evidence>
<dbReference type="WBParaSite" id="jg3571">
    <property type="protein sequence ID" value="jg3571"/>
    <property type="gene ID" value="jg3571"/>
</dbReference>
<name>A0A915E771_9BILA</name>
<dbReference type="Proteomes" id="UP000887574">
    <property type="component" value="Unplaced"/>
</dbReference>
<accession>A0A915E771</accession>
<sequence>MRRENCNCTRESKVRLQNPWRSLEMVDQCSILASRAQILDGLNVGAICCLHVVVKEVEFPESHLQNSLFQFVFVLC</sequence>
<proteinExistence type="predicted"/>
<reference evidence="2" key="1">
    <citation type="submission" date="2022-11" db="UniProtKB">
        <authorList>
            <consortium name="WormBaseParasite"/>
        </authorList>
    </citation>
    <scope>IDENTIFICATION</scope>
</reference>
<organism evidence="1 2">
    <name type="scientific">Ditylenchus dipsaci</name>
    <dbReference type="NCBI Taxonomy" id="166011"/>
    <lineage>
        <taxon>Eukaryota</taxon>
        <taxon>Metazoa</taxon>
        <taxon>Ecdysozoa</taxon>
        <taxon>Nematoda</taxon>
        <taxon>Chromadorea</taxon>
        <taxon>Rhabditida</taxon>
        <taxon>Tylenchina</taxon>
        <taxon>Tylenchomorpha</taxon>
        <taxon>Sphaerularioidea</taxon>
        <taxon>Anguinidae</taxon>
        <taxon>Anguininae</taxon>
        <taxon>Ditylenchus</taxon>
    </lineage>
</organism>
<dbReference type="AlphaFoldDB" id="A0A915E771"/>
<evidence type="ECO:0000313" key="1">
    <source>
        <dbReference type="Proteomes" id="UP000887574"/>
    </source>
</evidence>
<protein>
    <submittedName>
        <fullName evidence="2">Uncharacterized protein</fullName>
    </submittedName>
</protein>
<keyword evidence="1" id="KW-1185">Reference proteome</keyword>